<keyword evidence="5" id="KW-1185">Reference proteome</keyword>
<dbReference type="InterPro" id="IPR011044">
    <property type="entry name" value="Quino_amine_DH_bsu"/>
</dbReference>
<dbReference type="InterPro" id="IPR050282">
    <property type="entry name" value="Cycloisomerase_2"/>
</dbReference>
<dbReference type="SUPFAM" id="SSF49313">
    <property type="entry name" value="Cadherin-like"/>
    <property type="match status" value="2"/>
</dbReference>
<dbReference type="Proteomes" id="UP001309705">
    <property type="component" value="Unassembled WGS sequence"/>
</dbReference>
<dbReference type="SMART" id="SM00320">
    <property type="entry name" value="WD40"/>
    <property type="match status" value="7"/>
</dbReference>
<comment type="similarity">
    <text evidence="1">Belongs to the cycloisomerase 2 family.</text>
</comment>
<dbReference type="EMBL" id="JAYWTM010000006">
    <property type="protein sequence ID" value="MEC5342909.1"/>
    <property type="molecule type" value="Genomic_DNA"/>
</dbReference>
<dbReference type="RefSeq" id="WP_327617896.1">
    <property type="nucleotide sequence ID" value="NZ_JAYWTM010000006.1"/>
</dbReference>
<sequence>MTYSRSAARRRLPQQAWALEPRMMFDAAAVATAAEVVAATDTAPGVAASGVEAAITIDDGSGAQSVDLFSGVSVTQDSGGESLSTLTIAVDSSGGNQALIVDGSAIALKTGSGETSGNGYYYSVAVSGGVTTLTLSLNSTDANSAADVATLIDGIAYSTLDNTVESGEVTVTLSTLSDDSDTATLGISSTIAIDSSVNVAPALTDDSALDAAESISIGDLGNDVEVVYSSDGNEAYAAGNGVVSHFSVDDSGRLTLVGTITIEGMNTAAEMVISADGDSIYLIDTLGDEQYSYGDDYIYVLSVADDGSLSHTATVSSENGGITGGLAISEDGAYVYAGTAYNDVVVFSRDSATGALTYLTRAPGEYGSNSRNGVILAAGDYVYVIYTTGSHNILVYQRNDDGSLSTVASLLTGASGYDAVDYSLAVSDDGQYLYVADPNNGAIALYRFSDGSLSLLETLTLADVSSIALSDGGGLLYATTSSGAINVYSVAGGGSLVLLSSIDTGADISDIAVSDDGLSLLVSGGGGVVRYTLAQTLEQGGALAFADGLTLSDSNYDALNNGAGNYRGASVTVSDGAAGGVFGFADGGGLSYADGVISLDGAAVATLSAGDGALTVTFTADTTTAVANQVLQQLTYANDSAAAGSYIVLSAIASDGALASGAATLTLRVNAVPQVNTDASTGYSLSVATSETAYSFTLFSGLFSDVDGDALTWSVSGLPDGLSFDPATRVISGSATEVGVFTLTVTGADASGASASLTLELTVEQIANRAPEVNAQADTLLDTFTEGEAGSVALDSGLFIDADSLYGDSLAWRVDGLPDGLSFDAETLTISGTAADAGAYTISVTVVDESGKTAAAEVTLRVITQDEADNGAPALDADASSLVYTADGGLSGYGYAVQDLTLSADDGTLIVVGNTSLAHAVTAGGTAYITIYSRDATTGALTLIQTLVQGTTDDGDAANGVEVDGLANATAVTYSADGSQVYIAGRNQAGDYVITTFNVNADGTLSASGLSTVVGAQVKAITLSSDGSALYVVSASTLYSFTVGDDGALALAGSYAAASGNTYGVAVDSRGYVYVSSGTYLMVFSAGEDGALTQLVSTSGLSLSTFVRTLAVTDDGYIFLATGTGGTVVTVYFDSENSTLTKVASVSAGTQVWGLNLSADGTTLYVGTNTGNLLVYRINDDGSLALSTTVTGIGARAYRITVSSDGSSIYAGGFFTAGGLGIVSASDIVAVSYTEGETITVASALTLSDAEYDALNDGAGNYNGATITLVRDGGANAADSYGFADGNGLTYSDGGIYLDGAVIATLVSADGALAVAFTADVTTATANRVLQQLTYTNTSSDPGSSITLVVSVSDRYTASSVNVRLSVAVINNAPSLEAAGQDATYISGGSAVKVFDNVTLSAGEDEQSISGLTLTVSGLEDGEKEILIVGGSYVTLTDGASVSGSVSADVVESDGSISTYSYFVSISVSVTDGVATVTVSSGDGLPADLAAVLVKDIAYINTSADYSEDPTTGDRTITLTAVQDNGGTDNGGVDTTALAISATVTVGLTNSAPSVTASGASANYIENGDGVTLFSDVDVSTGEPGQTIGNIALTVSGLADGESETLVIDGAQVSLTAEASGETANGYSYYVSLDGDTATVYLYISNGISANAASELIAGLTYANASDDPTAGIRTITLISLQDGGGTANGGADTVTLAIAAHVTVTAVNDAPTLTAAAADVSYASSGSSVSLFSDVAISTVESGQTLSSIVFTVAGLLDGAGETLIVAGVSIALADGSGALDNGYAYAVTLNGDVATVTLSGNDGIAAADAAALIEQTRYANLSSAQTAGVRTVGLSVRDSGGVENGGGDAAALESAASISVVNNSAPELSAGADYTSLETATSLTAISGLSDITASALTAAGDYLYVVSGDGGIAIFSRSTDSGELTLLQTLESGVSSVSLIEMSEDGGTLYLLGAGGNSVAIFSRDGGDGSLTLVQTLATENAVDLTASADGGALYVVDGTYSGLLVYTLDGGQYALSQSIAASTSSEPYLFSAIGVETAGDYVYVITDPAADTLANTLIVYQRAADGTLSAVAWLRDGASAGESTVDISSPVGLAVSSDGGTIYVASEDGVAAFGFDVDSGTLTYLGAISGLSNVTDLALSDGGGTLYVTLSDGGVSRYKSEDGALTLLETLSSASTAALAGAQSVATGAYGAVVVTGDGGLVSLKDALTEIAIDYTEQGTVLPAGLITLGDADYDALADGAGNYNGATISIARGGGANGDDSYGFADGDGLTLADGTIYLDGAAIATFADDDGALTVTFTADVTTAVANRVLRQISYSNVSDDPGASIRLSVTVTDVYSASASATLALNVAEVNDAPVSTSTPADASYAEGDAAVRLFSDSAVSTVEAGQAIASLTLSVSGLSDGASETLTIDGAAVPLVAGSGATAGGYAYSVSVSGGDATVVISSASGISAADAAALI</sequence>
<dbReference type="Pfam" id="PF05345">
    <property type="entry name" value="He_PIG"/>
    <property type="match status" value="2"/>
</dbReference>
<protein>
    <submittedName>
        <fullName evidence="4">Beta-propeller fold lactonase family protein</fullName>
    </submittedName>
</protein>
<dbReference type="Gene3D" id="2.60.40.10">
    <property type="entry name" value="Immunoglobulins"/>
    <property type="match status" value="2"/>
</dbReference>
<dbReference type="PROSITE" id="PS50268">
    <property type="entry name" value="CADHERIN_2"/>
    <property type="match status" value="1"/>
</dbReference>
<dbReference type="InterPro" id="IPR006644">
    <property type="entry name" value="Cadg"/>
</dbReference>
<dbReference type="InterPro" id="IPR001680">
    <property type="entry name" value="WD40_rpt"/>
</dbReference>
<name>A0ABU6JQ84_9GAMM</name>
<keyword evidence="2" id="KW-0119">Carbohydrate metabolism</keyword>
<dbReference type="Pfam" id="PF10282">
    <property type="entry name" value="Lactonase"/>
    <property type="match status" value="3"/>
</dbReference>
<dbReference type="PANTHER" id="PTHR30344:SF1">
    <property type="entry name" value="6-PHOSPHOGLUCONOLACTONASE"/>
    <property type="match status" value="1"/>
</dbReference>
<dbReference type="SUPFAM" id="SSF82171">
    <property type="entry name" value="DPP6 N-terminal domain-like"/>
    <property type="match status" value="1"/>
</dbReference>
<evidence type="ECO:0000256" key="2">
    <source>
        <dbReference type="ARBA" id="ARBA00022526"/>
    </source>
</evidence>
<dbReference type="InterPro" id="IPR015943">
    <property type="entry name" value="WD40/YVTN_repeat-like_dom_sf"/>
</dbReference>
<keyword evidence="2" id="KW-0313">Glucose metabolism</keyword>
<accession>A0ABU6JQ84</accession>
<dbReference type="SUPFAM" id="SSF50960">
    <property type="entry name" value="TolB, C-terminal domain"/>
    <property type="match status" value="1"/>
</dbReference>
<dbReference type="SMART" id="SM00736">
    <property type="entry name" value="CADG"/>
    <property type="match status" value="2"/>
</dbReference>
<dbReference type="InterPro" id="IPR019405">
    <property type="entry name" value="Lactonase_7-beta_prop"/>
</dbReference>
<gene>
    <name evidence="4" type="ORF">VSX58_09895</name>
</gene>
<evidence type="ECO:0000313" key="5">
    <source>
        <dbReference type="Proteomes" id="UP001309705"/>
    </source>
</evidence>
<feature type="non-terminal residue" evidence="4">
    <location>
        <position position="2464"/>
    </location>
</feature>
<evidence type="ECO:0000256" key="1">
    <source>
        <dbReference type="ARBA" id="ARBA00005564"/>
    </source>
</evidence>
<evidence type="ECO:0000313" key="4">
    <source>
        <dbReference type="EMBL" id="MEC5342909.1"/>
    </source>
</evidence>
<feature type="domain" description="Cadherin" evidence="3">
    <location>
        <begin position="823"/>
        <end position="875"/>
    </location>
</feature>
<dbReference type="SUPFAM" id="SSF50969">
    <property type="entry name" value="YVTN repeat-like/Quinoprotein amine dehydrogenase"/>
    <property type="match status" value="1"/>
</dbReference>
<dbReference type="SUPFAM" id="SSF75011">
    <property type="entry name" value="3-carboxy-cis,cis-mucoante lactonizing enzyme"/>
    <property type="match status" value="1"/>
</dbReference>
<proteinExistence type="inferred from homology"/>
<evidence type="ECO:0000259" key="3">
    <source>
        <dbReference type="PROSITE" id="PS50268"/>
    </source>
</evidence>
<dbReference type="InterPro" id="IPR015919">
    <property type="entry name" value="Cadherin-like_sf"/>
</dbReference>
<dbReference type="PANTHER" id="PTHR30344">
    <property type="entry name" value="6-PHOSPHOGLUCONOLACTONASE-RELATED"/>
    <property type="match status" value="1"/>
</dbReference>
<dbReference type="Gene3D" id="2.130.10.10">
    <property type="entry name" value="YVTN repeat-like/Quinoprotein amine dehydrogenase"/>
    <property type="match status" value="6"/>
</dbReference>
<comment type="caution">
    <text evidence="4">The sequence shown here is derived from an EMBL/GenBank/DDBJ whole genome shotgun (WGS) entry which is preliminary data.</text>
</comment>
<reference evidence="4 5" key="1">
    <citation type="journal article" date="2017" name="Int. J. Syst. Evol. Microbiol.">
        <title>Brenneria populi subsp. brevivirga subsp. nov. isolated from symptomatic bark of Populus x euramericana canker, and description of Brenneria populi subsp. populi subsp. nov.</title>
        <authorList>
            <person name="Zheng M.H."/>
            <person name="Piao C.G."/>
            <person name="Xue H."/>
            <person name="Guo M.W."/>
            <person name="Li Y."/>
        </authorList>
    </citation>
    <scope>NUCLEOTIDE SEQUENCE [LARGE SCALE GENOMIC DNA]</scope>
    <source>
        <strain evidence="4 5">D9-5</strain>
    </source>
</reference>
<dbReference type="InterPro" id="IPR013783">
    <property type="entry name" value="Ig-like_fold"/>
</dbReference>
<organism evidence="4 5">
    <name type="scientific">Brenneria populi</name>
    <dbReference type="NCBI Taxonomy" id="1505588"/>
    <lineage>
        <taxon>Bacteria</taxon>
        <taxon>Pseudomonadati</taxon>
        <taxon>Pseudomonadota</taxon>
        <taxon>Gammaproteobacteria</taxon>
        <taxon>Enterobacterales</taxon>
        <taxon>Pectobacteriaceae</taxon>
        <taxon>Brenneria</taxon>
    </lineage>
</organism>
<dbReference type="InterPro" id="IPR002126">
    <property type="entry name" value="Cadherin-like_dom"/>
</dbReference>